<dbReference type="InParanoid" id="A0A316VHQ4"/>
<feature type="chain" id="PRO_5016373437" evidence="2">
    <location>
        <begin position="24"/>
        <end position="297"/>
    </location>
</feature>
<dbReference type="AlphaFoldDB" id="A0A316VHQ4"/>
<organism evidence="3 4">
    <name type="scientific">Meira miltonrushii</name>
    <dbReference type="NCBI Taxonomy" id="1280837"/>
    <lineage>
        <taxon>Eukaryota</taxon>
        <taxon>Fungi</taxon>
        <taxon>Dikarya</taxon>
        <taxon>Basidiomycota</taxon>
        <taxon>Ustilaginomycotina</taxon>
        <taxon>Exobasidiomycetes</taxon>
        <taxon>Exobasidiales</taxon>
        <taxon>Brachybasidiaceae</taxon>
        <taxon>Meira</taxon>
    </lineage>
</organism>
<dbReference type="Proteomes" id="UP000245771">
    <property type="component" value="Unassembled WGS sequence"/>
</dbReference>
<feature type="signal peptide" evidence="2">
    <location>
        <begin position="1"/>
        <end position="23"/>
    </location>
</feature>
<dbReference type="RefSeq" id="XP_025357424.1">
    <property type="nucleotide sequence ID" value="XM_025497538.1"/>
</dbReference>
<name>A0A316VHQ4_9BASI</name>
<evidence type="ECO:0000313" key="4">
    <source>
        <dbReference type="Proteomes" id="UP000245771"/>
    </source>
</evidence>
<keyword evidence="4" id="KW-1185">Reference proteome</keyword>
<evidence type="ECO:0000256" key="1">
    <source>
        <dbReference type="SAM" id="MobiDB-lite"/>
    </source>
</evidence>
<accession>A0A316VHQ4</accession>
<sequence>MKLASSFVLLSVVLNALLLVASASPQYDPERHEYIVPVSQDVEEIIEVPYEQDFIVGEDLVCDLDDDDDDETCEEMCIEAYEVDPMDSEESNEDTEEPILKKRETINYHQNRIDHQIILPRSLSEEQNKVTNNGPIFVKRMGMASSVHLPPKHLLHGKRSMKDGSAERPVLVKRMSIARPNIRVPIGKGNMKRRGTENGNVTGSSPNFVKRKHIDYEKTFKNNHPDGIVAKREIGSDKMQIKMVKRMAIGNEMRTVSNERWNMPHRREAVGESESPNLFKRMAVGHENRVTHNGIPI</sequence>
<proteinExistence type="predicted"/>
<reference evidence="3 4" key="1">
    <citation type="journal article" date="2018" name="Mol. Biol. Evol.">
        <title>Broad Genomic Sampling Reveals a Smut Pathogenic Ancestry of the Fungal Clade Ustilaginomycotina.</title>
        <authorList>
            <person name="Kijpornyongpan T."/>
            <person name="Mondo S.J."/>
            <person name="Barry K."/>
            <person name="Sandor L."/>
            <person name="Lee J."/>
            <person name="Lipzen A."/>
            <person name="Pangilinan J."/>
            <person name="LaButti K."/>
            <person name="Hainaut M."/>
            <person name="Henrissat B."/>
            <person name="Grigoriev I.V."/>
            <person name="Spatafora J.W."/>
            <person name="Aime M.C."/>
        </authorList>
    </citation>
    <scope>NUCLEOTIDE SEQUENCE [LARGE SCALE GENOMIC DNA]</scope>
    <source>
        <strain evidence="3 4">MCA 3882</strain>
    </source>
</reference>
<dbReference type="EMBL" id="KZ819602">
    <property type="protein sequence ID" value="PWN37122.1"/>
    <property type="molecule type" value="Genomic_DNA"/>
</dbReference>
<gene>
    <name evidence="3" type="ORF">FA14DRAFT_152532</name>
</gene>
<feature type="region of interest" description="Disordered" evidence="1">
    <location>
        <begin position="185"/>
        <end position="207"/>
    </location>
</feature>
<evidence type="ECO:0000313" key="3">
    <source>
        <dbReference type="EMBL" id="PWN37122.1"/>
    </source>
</evidence>
<dbReference type="OrthoDB" id="10519025at2759"/>
<feature type="compositionally biased region" description="Polar residues" evidence="1">
    <location>
        <begin position="197"/>
        <end position="207"/>
    </location>
</feature>
<keyword evidence="2" id="KW-0732">Signal</keyword>
<evidence type="ECO:0000256" key="2">
    <source>
        <dbReference type="SAM" id="SignalP"/>
    </source>
</evidence>
<dbReference type="GeneID" id="37019319"/>
<protein>
    <submittedName>
        <fullName evidence="3">Uncharacterized protein</fullName>
    </submittedName>
</protein>